<feature type="region of interest" description="Disordered" evidence="1">
    <location>
        <begin position="29"/>
        <end position="92"/>
    </location>
</feature>
<feature type="compositionally biased region" description="Polar residues" evidence="1">
    <location>
        <begin position="189"/>
        <end position="199"/>
    </location>
</feature>
<dbReference type="AlphaFoldDB" id="A0A4Y7T308"/>
<feature type="region of interest" description="Disordered" evidence="1">
    <location>
        <begin position="1091"/>
        <end position="1123"/>
    </location>
</feature>
<name>A0A4Y7T308_COPMI</name>
<evidence type="ECO:0000256" key="1">
    <source>
        <dbReference type="SAM" id="MobiDB-lite"/>
    </source>
</evidence>
<organism evidence="2 3">
    <name type="scientific">Coprinellus micaceus</name>
    <name type="common">Glistening ink-cap mushroom</name>
    <name type="synonym">Coprinus micaceus</name>
    <dbReference type="NCBI Taxonomy" id="71717"/>
    <lineage>
        <taxon>Eukaryota</taxon>
        <taxon>Fungi</taxon>
        <taxon>Dikarya</taxon>
        <taxon>Basidiomycota</taxon>
        <taxon>Agaricomycotina</taxon>
        <taxon>Agaricomycetes</taxon>
        <taxon>Agaricomycetidae</taxon>
        <taxon>Agaricales</taxon>
        <taxon>Agaricineae</taxon>
        <taxon>Psathyrellaceae</taxon>
        <taxon>Coprinellus</taxon>
    </lineage>
</organism>
<feature type="compositionally biased region" description="Basic and acidic residues" evidence="1">
    <location>
        <begin position="77"/>
        <end position="92"/>
    </location>
</feature>
<accession>A0A4Y7T308</accession>
<feature type="compositionally biased region" description="Pro residues" evidence="1">
    <location>
        <begin position="589"/>
        <end position="598"/>
    </location>
</feature>
<feature type="region of interest" description="Disordered" evidence="1">
    <location>
        <begin position="585"/>
        <end position="616"/>
    </location>
</feature>
<protein>
    <submittedName>
        <fullName evidence="2">Uncharacterized protein</fullName>
    </submittedName>
</protein>
<reference evidence="2 3" key="1">
    <citation type="journal article" date="2019" name="Nat. Ecol. Evol.">
        <title>Megaphylogeny resolves global patterns of mushroom evolution.</title>
        <authorList>
            <person name="Varga T."/>
            <person name="Krizsan K."/>
            <person name="Foldi C."/>
            <person name="Dima B."/>
            <person name="Sanchez-Garcia M."/>
            <person name="Sanchez-Ramirez S."/>
            <person name="Szollosi G.J."/>
            <person name="Szarkandi J.G."/>
            <person name="Papp V."/>
            <person name="Albert L."/>
            <person name="Andreopoulos W."/>
            <person name="Angelini C."/>
            <person name="Antonin V."/>
            <person name="Barry K.W."/>
            <person name="Bougher N.L."/>
            <person name="Buchanan P."/>
            <person name="Buyck B."/>
            <person name="Bense V."/>
            <person name="Catcheside P."/>
            <person name="Chovatia M."/>
            <person name="Cooper J."/>
            <person name="Damon W."/>
            <person name="Desjardin D."/>
            <person name="Finy P."/>
            <person name="Geml J."/>
            <person name="Haridas S."/>
            <person name="Hughes K."/>
            <person name="Justo A."/>
            <person name="Karasinski D."/>
            <person name="Kautmanova I."/>
            <person name="Kiss B."/>
            <person name="Kocsube S."/>
            <person name="Kotiranta H."/>
            <person name="LaButti K.M."/>
            <person name="Lechner B.E."/>
            <person name="Liimatainen K."/>
            <person name="Lipzen A."/>
            <person name="Lukacs Z."/>
            <person name="Mihaltcheva S."/>
            <person name="Morgado L.N."/>
            <person name="Niskanen T."/>
            <person name="Noordeloos M.E."/>
            <person name="Ohm R.A."/>
            <person name="Ortiz-Santana B."/>
            <person name="Ovrebo C."/>
            <person name="Racz N."/>
            <person name="Riley R."/>
            <person name="Savchenko A."/>
            <person name="Shiryaev A."/>
            <person name="Soop K."/>
            <person name="Spirin V."/>
            <person name="Szebenyi C."/>
            <person name="Tomsovsky M."/>
            <person name="Tulloss R.E."/>
            <person name="Uehling J."/>
            <person name="Grigoriev I.V."/>
            <person name="Vagvolgyi C."/>
            <person name="Papp T."/>
            <person name="Martin F.M."/>
            <person name="Miettinen O."/>
            <person name="Hibbett D.S."/>
            <person name="Nagy L.G."/>
        </authorList>
    </citation>
    <scope>NUCLEOTIDE SEQUENCE [LARGE SCALE GENOMIC DNA]</scope>
    <source>
        <strain evidence="2 3">FP101781</strain>
    </source>
</reference>
<feature type="region of interest" description="Disordered" evidence="1">
    <location>
        <begin position="242"/>
        <end position="268"/>
    </location>
</feature>
<gene>
    <name evidence="2" type="ORF">FA13DRAFT_1711840</name>
</gene>
<proteinExistence type="predicted"/>
<feature type="compositionally biased region" description="Low complexity" evidence="1">
    <location>
        <begin position="59"/>
        <end position="72"/>
    </location>
</feature>
<dbReference type="EMBL" id="QPFP01000032">
    <property type="protein sequence ID" value="TEB28556.1"/>
    <property type="molecule type" value="Genomic_DNA"/>
</dbReference>
<evidence type="ECO:0000313" key="3">
    <source>
        <dbReference type="Proteomes" id="UP000298030"/>
    </source>
</evidence>
<feature type="region of interest" description="Disordered" evidence="1">
    <location>
        <begin position="317"/>
        <end position="341"/>
    </location>
</feature>
<feature type="compositionally biased region" description="Polar residues" evidence="1">
    <location>
        <begin position="246"/>
        <end position="255"/>
    </location>
</feature>
<dbReference type="OrthoDB" id="3263746at2759"/>
<evidence type="ECO:0000313" key="2">
    <source>
        <dbReference type="EMBL" id="TEB28556.1"/>
    </source>
</evidence>
<keyword evidence="3" id="KW-1185">Reference proteome</keyword>
<feature type="region of interest" description="Disordered" evidence="1">
    <location>
        <begin position="186"/>
        <end position="229"/>
    </location>
</feature>
<comment type="caution">
    <text evidence="2">The sequence shown here is derived from an EMBL/GenBank/DDBJ whole genome shotgun (WGS) entry which is preliminary data.</text>
</comment>
<feature type="compositionally biased region" description="Basic residues" evidence="1">
    <location>
        <begin position="33"/>
        <end position="45"/>
    </location>
</feature>
<dbReference type="Proteomes" id="UP000298030">
    <property type="component" value="Unassembled WGS sequence"/>
</dbReference>
<feature type="region of interest" description="Disordered" evidence="1">
    <location>
        <begin position="768"/>
        <end position="791"/>
    </location>
</feature>
<sequence>MTVPATSKASTSPTAAIARLAHGVMDSALSSHPRTHTPSRNHKRLASTGGGRDTPYPRASELQPPAALPSPALKRRKVEEGRPETGSLGHEDARATIQGAHLPAVSPRPGALEASVEALKKRVQSLAQNEGLPLAPTNRGFGIGAIFNGVWNNFASTSPAQLTPMSGIYPQEPMEGVVVTPTISRLGGNVQQPVPQSSEEPLGERGRKMEAPIAPTPEGRPLDAPKNVGPSPRALAIPGAWREGNDSSFQSSVGQVHSDGSDSDASMQSITQQASTYDTAMQAQFSTLGLVEQQGSGRGGEQVTRTVQGGDVIVSHHDPATVPSARVNGSPGSQIPEPPTQPPGLLLPAQGIAMTEEKAGTEAPAGTDPEILSHTPEMRDPAFPVRNSDFHAAGPVEGCNEGTGSTPSFAFAEPPAAATTQAQLEPGGRIPGYTPGTEGPLKDDGVGPGTANLTDAPSPLPSVYELPDNRSARVDEMGMTYYTIDVMTPSTNADPLSDSDEDDLVPPPPFKPLLRSFPTQLSDSDEEAPVRALPYKHTLRRVGQPPNTSEVELVQALPCNAPFTHLSANTPAMPAYVDSGEDELVAALPPRPPVPPPSKIRSASASPSDTEEEERARALPFRKVVDDVVLHSGSGGEELVQALPYYAPSPYFPPKTCSAEAAFSDSDEEERVAGLRVNIPITSAHDSVQLDAPTQAEAEISSGAGDLLLTGEDDDLPLPHGQHASPDAFMGQDISIGRQKLAYLRQIRDILDQGRRAEPSVGPQVAVAANPSLDSQARPSAEALPTNKRKHRDERTLNFHRLIRSEVAVALGQDVKATLKRSVYIDAVWEWATVGGGIRGPLTVMEGGVVLCLYDTSEYPDQVRNAVFSWNCTIIEDFAPKFCLRNPQYTEEEAMEHFKTHLKHLKRSFRRYLKGTIDTDGHDSKALANARQRRINRYFRRLRTCERYKDAFVLMMLLYMILLSKMNWRGCSGDEMDEEELCEVTKKPRHLITTLDWRARSIRELMRKIDALDLFDRFVDGDRAIAGKFPEPRYDPRDFQGTKARTINENFNNGYLKSLPRNFYDDKWFHSLEPHEKESLDYQKPIDLTLPDALESPARDDGERSAYATSSDLKGIGSRRLCD</sequence>